<organism evidence="2 3">
    <name type="scientific">Herbidospora galbida</name>
    <dbReference type="NCBI Taxonomy" id="2575442"/>
    <lineage>
        <taxon>Bacteria</taxon>
        <taxon>Bacillati</taxon>
        <taxon>Actinomycetota</taxon>
        <taxon>Actinomycetes</taxon>
        <taxon>Streptosporangiales</taxon>
        <taxon>Streptosporangiaceae</taxon>
        <taxon>Herbidospora</taxon>
    </lineage>
</organism>
<keyword evidence="2" id="KW-0808">Transferase</keyword>
<evidence type="ECO:0000259" key="1">
    <source>
        <dbReference type="Pfam" id="PF08242"/>
    </source>
</evidence>
<dbReference type="CDD" id="cd02440">
    <property type="entry name" value="AdoMet_MTases"/>
    <property type="match status" value="1"/>
</dbReference>
<reference evidence="2 3" key="1">
    <citation type="submission" date="2019-04" db="EMBL/GenBank/DDBJ databases">
        <title>Herbidospora sp. NEAU-GS14.nov., a novel actinomycete isolated from soil.</title>
        <authorList>
            <person name="Han L."/>
        </authorList>
    </citation>
    <scope>NUCLEOTIDE SEQUENCE [LARGE SCALE GENOMIC DNA]</scope>
    <source>
        <strain evidence="2 3">NEAU-GS14</strain>
    </source>
</reference>
<comment type="caution">
    <text evidence="2">The sequence shown here is derived from an EMBL/GenBank/DDBJ whole genome shotgun (WGS) entry which is preliminary data.</text>
</comment>
<keyword evidence="2" id="KW-0489">Methyltransferase</keyword>
<evidence type="ECO:0000313" key="2">
    <source>
        <dbReference type="EMBL" id="TKK90215.1"/>
    </source>
</evidence>
<gene>
    <name evidence="2" type="ORF">FDA94_07315</name>
</gene>
<name>A0A4U3ML23_9ACTN</name>
<dbReference type="OrthoDB" id="4571118at2"/>
<proteinExistence type="predicted"/>
<sequence length="168" mass="18186">MAVPRRLTLAVDALDLPPDAWVLEIGCGRGGAARLVLEKLTTGRYLGVDRSETAVRAAREKVPGADFRCEALERLSVEGEFDVIFAVNVNHFWARDPAAEMERLLALLAPGGSLTLVYETPAERSAELGDRLAEVFARHGLRPEVSVLGPKVFAVAGQSPRASQTSHR</sequence>
<dbReference type="GO" id="GO:0032259">
    <property type="term" value="P:methylation"/>
    <property type="evidence" value="ECO:0007669"/>
    <property type="project" value="UniProtKB-KW"/>
</dbReference>
<dbReference type="PANTHER" id="PTHR43861">
    <property type="entry name" value="TRANS-ACONITATE 2-METHYLTRANSFERASE-RELATED"/>
    <property type="match status" value="1"/>
</dbReference>
<dbReference type="InterPro" id="IPR013217">
    <property type="entry name" value="Methyltransf_12"/>
</dbReference>
<dbReference type="RefSeq" id="WP_137246261.1">
    <property type="nucleotide sequence ID" value="NZ_SZQA01000004.1"/>
</dbReference>
<dbReference type="InterPro" id="IPR029063">
    <property type="entry name" value="SAM-dependent_MTases_sf"/>
</dbReference>
<protein>
    <submittedName>
        <fullName evidence="2">Class I SAM-dependent methyltransferase</fullName>
    </submittedName>
</protein>
<accession>A0A4U3ML23</accession>
<feature type="domain" description="Methyltransferase type 12" evidence="1">
    <location>
        <begin position="23"/>
        <end position="114"/>
    </location>
</feature>
<evidence type="ECO:0000313" key="3">
    <source>
        <dbReference type="Proteomes" id="UP000308705"/>
    </source>
</evidence>
<keyword evidence="3" id="KW-1185">Reference proteome</keyword>
<dbReference type="EMBL" id="SZQA01000004">
    <property type="protein sequence ID" value="TKK90215.1"/>
    <property type="molecule type" value="Genomic_DNA"/>
</dbReference>
<dbReference type="Proteomes" id="UP000308705">
    <property type="component" value="Unassembled WGS sequence"/>
</dbReference>
<dbReference type="GO" id="GO:0008168">
    <property type="term" value="F:methyltransferase activity"/>
    <property type="evidence" value="ECO:0007669"/>
    <property type="project" value="UniProtKB-KW"/>
</dbReference>
<dbReference type="Gene3D" id="3.40.50.150">
    <property type="entry name" value="Vaccinia Virus protein VP39"/>
    <property type="match status" value="1"/>
</dbReference>
<dbReference type="Pfam" id="PF08242">
    <property type="entry name" value="Methyltransf_12"/>
    <property type="match status" value="1"/>
</dbReference>
<dbReference type="SUPFAM" id="SSF53335">
    <property type="entry name" value="S-adenosyl-L-methionine-dependent methyltransferases"/>
    <property type="match status" value="1"/>
</dbReference>
<dbReference type="AlphaFoldDB" id="A0A4U3ML23"/>